<dbReference type="Proteomes" id="UP000231019">
    <property type="component" value="Unassembled WGS sequence"/>
</dbReference>
<comment type="caution">
    <text evidence="1">The sequence shown here is derived from an EMBL/GenBank/DDBJ whole genome shotgun (WGS) entry which is preliminary data.</text>
</comment>
<name>A0A2M7G1X9_9BACT</name>
<accession>A0A2M7G1X9</accession>
<sequence length="193" mass="22605">MSTPEKVEPYAPVIVKLLGGELTEDDRLWNDLLHFRAPVSEYLARIGLEVVIDPKEGFAFLRQVELDEEGRTIGLIKRNPLSYEVTLICVVLREMLEDFDMNPSSSPYCHITHKQIREQIELFFKEKSNQVKLLRQLDRYIKQIVELGFLRVIQEGELLDERIYEIRRIIKAKITNDVLEDIRYAMEQDASIV</sequence>
<dbReference type="Pfam" id="PF13835">
    <property type="entry name" value="DUF4194"/>
    <property type="match status" value="1"/>
</dbReference>
<dbReference type="EMBL" id="PFFQ01000050">
    <property type="protein sequence ID" value="PIW15565.1"/>
    <property type="molecule type" value="Genomic_DNA"/>
</dbReference>
<dbReference type="AlphaFoldDB" id="A0A2M7G1X9"/>
<dbReference type="InterPro" id="IPR025449">
    <property type="entry name" value="JetB"/>
</dbReference>
<evidence type="ECO:0000313" key="1">
    <source>
        <dbReference type="EMBL" id="PIW15565.1"/>
    </source>
</evidence>
<evidence type="ECO:0000313" key="2">
    <source>
        <dbReference type="Proteomes" id="UP000231019"/>
    </source>
</evidence>
<organism evidence="1 2">
    <name type="scientific">bacterium (Candidatus Blackallbacteria) CG17_big_fil_post_rev_8_21_14_2_50_48_46</name>
    <dbReference type="NCBI Taxonomy" id="2014261"/>
    <lineage>
        <taxon>Bacteria</taxon>
        <taxon>Candidatus Blackallbacteria</taxon>
    </lineage>
</organism>
<gene>
    <name evidence="1" type="ORF">COW36_16585</name>
</gene>
<evidence type="ECO:0008006" key="3">
    <source>
        <dbReference type="Google" id="ProtNLM"/>
    </source>
</evidence>
<protein>
    <recommendedName>
        <fullName evidence="3">DUF4194 domain-containing protein</fullName>
    </recommendedName>
</protein>
<reference evidence="1 2" key="1">
    <citation type="submission" date="2017-09" db="EMBL/GenBank/DDBJ databases">
        <title>Depth-based differentiation of microbial function through sediment-hosted aquifers and enrichment of novel symbionts in the deep terrestrial subsurface.</title>
        <authorList>
            <person name="Probst A.J."/>
            <person name="Ladd B."/>
            <person name="Jarett J.K."/>
            <person name="Geller-Mcgrath D.E."/>
            <person name="Sieber C.M."/>
            <person name="Emerson J.B."/>
            <person name="Anantharaman K."/>
            <person name="Thomas B.C."/>
            <person name="Malmstrom R."/>
            <person name="Stieglmeier M."/>
            <person name="Klingl A."/>
            <person name="Woyke T."/>
            <person name="Ryan C.M."/>
            <person name="Banfield J.F."/>
        </authorList>
    </citation>
    <scope>NUCLEOTIDE SEQUENCE [LARGE SCALE GENOMIC DNA]</scope>
    <source>
        <strain evidence="1">CG17_big_fil_post_rev_8_21_14_2_50_48_46</strain>
    </source>
</reference>
<proteinExistence type="predicted"/>